<dbReference type="InterPro" id="IPR050951">
    <property type="entry name" value="Retrovirus_Pol_polyprotein"/>
</dbReference>
<feature type="compositionally biased region" description="Polar residues" evidence="1">
    <location>
        <begin position="312"/>
        <end position="324"/>
    </location>
</feature>
<dbReference type="Pfam" id="PF03732">
    <property type="entry name" value="Retrotrans_gag"/>
    <property type="match status" value="1"/>
</dbReference>
<dbReference type="Gene3D" id="3.30.70.270">
    <property type="match status" value="2"/>
</dbReference>
<evidence type="ECO:0000259" key="2">
    <source>
        <dbReference type="Pfam" id="PF00078"/>
    </source>
</evidence>
<feature type="region of interest" description="Disordered" evidence="1">
    <location>
        <begin position="220"/>
        <end position="246"/>
    </location>
</feature>
<gene>
    <name evidence="4" type="ORF">CAMPLR22A2D_LOCUS2317</name>
</gene>
<dbReference type="PANTHER" id="PTHR37984:SF5">
    <property type="entry name" value="PROTEIN NYNRIN-LIKE"/>
    <property type="match status" value="1"/>
</dbReference>
<evidence type="ECO:0000313" key="5">
    <source>
        <dbReference type="Proteomes" id="UP000280104"/>
    </source>
</evidence>
<dbReference type="AlphaFoldDB" id="A0A7H4LGG9"/>
<feature type="domain" description="Reverse transcriptase" evidence="2">
    <location>
        <begin position="335"/>
        <end position="389"/>
    </location>
</feature>
<dbReference type="InterPro" id="IPR043502">
    <property type="entry name" value="DNA/RNA_pol_sf"/>
</dbReference>
<feature type="region of interest" description="Disordered" evidence="1">
    <location>
        <begin position="502"/>
        <end position="538"/>
    </location>
</feature>
<dbReference type="InterPro" id="IPR000477">
    <property type="entry name" value="RT_dom"/>
</dbReference>
<evidence type="ECO:0000259" key="3">
    <source>
        <dbReference type="Pfam" id="PF03732"/>
    </source>
</evidence>
<dbReference type="Pfam" id="PF00078">
    <property type="entry name" value="RVT_1"/>
    <property type="match status" value="1"/>
</dbReference>
<feature type="compositionally biased region" description="Basic and acidic residues" evidence="1">
    <location>
        <begin position="220"/>
        <end position="229"/>
    </location>
</feature>
<reference evidence="4 5" key="1">
    <citation type="submission" date="2018-05" db="EMBL/GenBank/DDBJ databases">
        <authorList>
            <person name="Thind KAUR A."/>
        </authorList>
    </citation>
    <scope>NUCLEOTIDE SEQUENCE [LARGE SCALE GENOMIC DNA]</scope>
</reference>
<evidence type="ECO:0000313" key="4">
    <source>
        <dbReference type="EMBL" id="SPT17707.1"/>
    </source>
</evidence>
<dbReference type="PANTHER" id="PTHR37984">
    <property type="entry name" value="PROTEIN CBG26694"/>
    <property type="match status" value="1"/>
</dbReference>
<feature type="domain" description="Retrotransposon gag" evidence="3">
    <location>
        <begin position="3"/>
        <end position="72"/>
    </location>
</feature>
<dbReference type="Proteomes" id="UP000280104">
    <property type="component" value="Chromosome II"/>
</dbReference>
<dbReference type="InterPro" id="IPR043128">
    <property type="entry name" value="Rev_trsase/Diguanyl_cyclase"/>
</dbReference>
<feature type="region of interest" description="Disordered" evidence="1">
    <location>
        <begin position="305"/>
        <end position="329"/>
    </location>
</feature>
<sequence length="556" mass="62570">MHLLENSISSWADLCHEFIRAFTGGHQEPDRPSDLQLLQQKEGETLRKYLQRFSKFHRNIPNIHPAAVIAAFSSNVHNHHIRSKMNMRLPKTVNELYTLVDKCAWMEEGRRLPGEEDCTNIDSEDEDESTSQKKSKKRRKKQRDKAVMTVEGSGMPSTGKKAKVEPPDKEAVVCADCREAAAAEKAGKGDGSYRKIHRTKGHDLQECYQVEQLVKKQKAKYEKRDKEKGQNVAGGKGRGGEANRLANPIRTKVNPPEVERRKPVKMEAMNGMKRKPVSKSFRRPQTPCALTEVHLCTLLTTSLNSGHERSMPWNQRQRPGSRSNGPIGFEPQLHRNIEAYMDDIVVKTNDKATFIQDLEETFDNLHKINLKLNPEKCVFGVPSDKLLGFFVSHCGIKANPDKIKAIEQIQAPRIVKDVRCLTGCVAALSRFISKSAERALPFFKILKEAGPMKWTPKADATLQELKAYLSSVPTLVAPKPQEPLLLYLAETNQVVSAALVAQREVDETESEQRPAESEKGHDSSEHNNDSNPKVVTRKKVVQHQCTSLALCCRGPR</sequence>
<feature type="region of interest" description="Disordered" evidence="1">
    <location>
        <begin position="114"/>
        <end position="166"/>
    </location>
</feature>
<proteinExistence type="predicted"/>
<feature type="compositionally biased region" description="Basic and acidic residues" evidence="1">
    <location>
        <begin position="510"/>
        <end position="528"/>
    </location>
</feature>
<feature type="compositionally biased region" description="Basic residues" evidence="1">
    <location>
        <begin position="133"/>
        <end position="143"/>
    </location>
</feature>
<dbReference type="EMBL" id="LS480641">
    <property type="protein sequence ID" value="SPT17707.1"/>
    <property type="molecule type" value="Genomic_DNA"/>
</dbReference>
<dbReference type="SUPFAM" id="SSF56672">
    <property type="entry name" value="DNA/RNA polymerases"/>
    <property type="match status" value="1"/>
</dbReference>
<name>A0A7H4LGG9_WHEAT</name>
<dbReference type="InterPro" id="IPR005162">
    <property type="entry name" value="Retrotrans_gag_dom"/>
</dbReference>
<organism evidence="4 5">
    <name type="scientific">Triticum aestivum</name>
    <name type="common">Wheat</name>
    <dbReference type="NCBI Taxonomy" id="4565"/>
    <lineage>
        <taxon>Eukaryota</taxon>
        <taxon>Viridiplantae</taxon>
        <taxon>Streptophyta</taxon>
        <taxon>Embryophyta</taxon>
        <taxon>Tracheophyta</taxon>
        <taxon>Spermatophyta</taxon>
        <taxon>Magnoliopsida</taxon>
        <taxon>Liliopsida</taxon>
        <taxon>Poales</taxon>
        <taxon>Poaceae</taxon>
        <taxon>BOP clade</taxon>
        <taxon>Pooideae</taxon>
        <taxon>Triticodae</taxon>
        <taxon>Triticeae</taxon>
        <taxon>Triticinae</taxon>
        <taxon>Triticum</taxon>
    </lineage>
</organism>
<evidence type="ECO:0000256" key="1">
    <source>
        <dbReference type="SAM" id="MobiDB-lite"/>
    </source>
</evidence>
<protein>
    <submittedName>
        <fullName evidence="4">Uncharacterized protein</fullName>
    </submittedName>
</protein>
<accession>A0A7H4LGG9</accession>
<feature type="compositionally biased region" description="Acidic residues" evidence="1">
    <location>
        <begin position="115"/>
        <end position="129"/>
    </location>
</feature>